<feature type="repeat" description="Pumilio" evidence="4">
    <location>
        <begin position="196"/>
        <end position="231"/>
    </location>
</feature>
<comment type="function">
    <text evidence="3">RNA-binding nucleolar protein required for pre-rRNA processing. Involved in production of 18S rRNA and assembly of small ribosomal subunit.</text>
</comment>
<dbReference type="Gene3D" id="1.25.10.10">
    <property type="entry name" value="Leucine-rich Repeat Variant"/>
    <property type="match status" value="1"/>
</dbReference>
<proteinExistence type="predicted"/>
<evidence type="ECO:0000313" key="9">
    <source>
        <dbReference type="Proteomes" id="UP000215127"/>
    </source>
</evidence>
<dbReference type="InterPro" id="IPR016024">
    <property type="entry name" value="ARM-type_fold"/>
</dbReference>
<keyword evidence="9" id="KW-1185">Reference proteome</keyword>
<dbReference type="SUPFAM" id="SSF48371">
    <property type="entry name" value="ARM repeat"/>
    <property type="match status" value="1"/>
</dbReference>
<evidence type="ECO:0000256" key="2">
    <source>
        <dbReference type="ARBA" id="ARBA00022884"/>
    </source>
</evidence>
<organism evidence="8 9">
    <name type="scientific">Zymoseptoria tritici (strain ST99CH_3D7)</name>
    <dbReference type="NCBI Taxonomy" id="1276538"/>
    <lineage>
        <taxon>Eukaryota</taxon>
        <taxon>Fungi</taxon>
        <taxon>Dikarya</taxon>
        <taxon>Ascomycota</taxon>
        <taxon>Pezizomycotina</taxon>
        <taxon>Dothideomycetes</taxon>
        <taxon>Dothideomycetidae</taxon>
        <taxon>Mycosphaerellales</taxon>
        <taxon>Mycosphaerellaceae</taxon>
        <taxon>Zymoseptoria</taxon>
    </lineage>
</organism>
<feature type="domain" description="PUM-HD" evidence="7">
    <location>
        <begin position="131"/>
        <end position="475"/>
    </location>
</feature>
<dbReference type="PROSITE" id="PS50303">
    <property type="entry name" value="PUM_HD"/>
    <property type="match status" value="1"/>
</dbReference>
<evidence type="ECO:0000256" key="1">
    <source>
        <dbReference type="ARBA" id="ARBA00022737"/>
    </source>
</evidence>
<dbReference type="InterPro" id="IPR001313">
    <property type="entry name" value="Pumilio_RNA-bd_rpt"/>
</dbReference>
<feature type="region of interest" description="Disordered" evidence="6">
    <location>
        <begin position="1"/>
        <end position="127"/>
    </location>
</feature>
<dbReference type="Proteomes" id="UP000215127">
    <property type="component" value="Chromosome 1"/>
</dbReference>
<dbReference type="GO" id="GO:0003729">
    <property type="term" value="F:mRNA binding"/>
    <property type="evidence" value="ECO:0007669"/>
    <property type="project" value="TreeGrafter"/>
</dbReference>
<keyword evidence="2" id="KW-0694">RNA-binding</keyword>
<protein>
    <recommendedName>
        <fullName evidence="7">PUM-HD domain-containing protein</fullName>
    </recommendedName>
</protein>
<feature type="region of interest" description="Disordered" evidence="6">
    <location>
        <begin position="666"/>
        <end position="715"/>
    </location>
</feature>
<keyword evidence="1" id="KW-0677">Repeat</keyword>
<dbReference type="InterPro" id="IPR040059">
    <property type="entry name" value="PUM3"/>
</dbReference>
<evidence type="ECO:0000256" key="4">
    <source>
        <dbReference type="PROSITE-ProRule" id="PRU00317"/>
    </source>
</evidence>
<dbReference type="GO" id="GO:0006417">
    <property type="term" value="P:regulation of translation"/>
    <property type="evidence" value="ECO:0007669"/>
    <property type="project" value="TreeGrafter"/>
</dbReference>
<name>A0A1X7RHF9_ZYMT9</name>
<dbReference type="InterPro" id="IPR012959">
    <property type="entry name" value="CPL_dom"/>
</dbReference>
<keyword evidence="5" id="KW-0175">Coiled coil</keyword>
<gene>
    <name evidence="8" type="ORF">ZT3D7_G2001</name>
</gene>
<evidence type="ECO:0000256" key="3">
    <source>
        <dbReference type="ARBA" id="ARBA00024893"/>
    </source>
</evidence>
<evidence type="ECO:0000256" key="6">
    <source>
        <dbReference type="SAM" id="MobiDB-lite"/>
    </source>
</evidence>
<evidence type="ECO:0000256" key="5">
    <source>
        <dbReference type="SAM" id="Coils"/>
    </source>
</evidence>
<feature type="compositionally biased region" description="Basic and acidic residues" evidence="6">
    <location>
        <begin position="115"/>
        <end position="127"/>
    </location>
</feature>
<accession>A0A1X7RHF9</accession>
<dbReference type="PANTHER" id="PTHR13389">
    <property type="entry name" value="PUMILIO HOMOLOG 3"/>
    <property type="match status" value="1"/>
</dbReference>
<dbReference type="AlphaFoldDB" id="A0A1X7RHF9"/>
<dbReference type="PANTHER" id="PTHR13389:SF0">
    <property type="entry name" value="PUMILIO HOMOLOG 3"/>
    <property type="match status" value="1"/>
</dbReference>
<dbReference type="InterPro" id="IPR033133">
    <property type="entry name" value="PUM-HD"/>
</dbReference>
<sequence length="723" mass="80688">MSKMAGTKRKEAPSGVAKSEKKQKTSDSKPTKVSKSAKPEKTAKIVKPAKKPSHLEAAANADDDDDEEEFNGVSDEDSGINPERKEAIKSNGNPNAKGFKLDGSSAEAHAKQRQLAKERRAAKPHADVIQRSKQLWERLRRKSHVPKEERKELLDELFSIIDGRVRDFVFKHDSVRVIQCAIKYARAEQLKSIVKELKNDVRDLVESRYGKFLVAKMVMQGDREDKDIIIPQFYGQVKRLINHPEASWIVDDIYRQVATQQQKDMMLREWYGTEFALFGKGKSADQRRFGETPSEEESTADLRKILEANPEKRKPILGYLKQMINNLIQKKMTGFTMLHDAMLQYFLALEQGTEEHSEFLEILKGDIDAEEEGGGGDLFRNLAFTKNGSRLVCLNLAYGSAKDRKIILKCFKDNIELMACDQYAKMVIVAGLDVPDDTRNALQAILRELLGLQLENATERFDRLEALTSDLNARLPLFYPVAGAARWLIKGEEKTLLDEIHAIRATTSKKAPEARRQELIAHVSGPFLQFVADRAANLVQSSFACQPISDILFECSGEHRDAAKTAVAELAAGNPLEEDHIAQDPAAGRMLKSLVSGGSFDFETKTVKMAEPRLGFGETLYPVIKKHIVDWASSDSSFVVVALLESEEVSDKVKKEVKAALKTGKKQLKDAAENGSKKIESKKEVSDDAEMENAAEEAPRKKKAKKVGGPKGNAGARILLEKI</sequence>
<dbReference type="Pfam" id="PF08144">
    <property type="entry name" value="CPL"/>
    <property type="match status" value="1"/>
</dbReference>
<evidence type="ECO:0000259" key="7">
    <source>
        <dbReference type="PROSITE" id="PS50303"/>
    </source>
</evidence>
<feature type="compositionally biased region" description="Basic and acidic residues" evidence="6">
    <location>
        <begin position="8"/>
        <end position="30"/>
    </location>
</feature>
<dbReference type="GO" id="GO:0005730">
    <property type="term" value="C:nucleolus"/>
    <property type="evidence" value="ECO:0007669"/>
    <property type="project" value="TreeGrafter"/>
</dbReference>
<dbReference type="InterPro" id="IPR011989">
    <property type="entry name" value="ARM-like"/>
</dbReference>
<dbReference type="EMBL" id="LT853692">
    <property type="protein sequence ID" value="SMQ46854.1"/>
    <property type="molecule type" value="Genomic_DNA"/>
</dbReference>
<dbReference type="STRING" id="1276538.A0A1X7RHF9"/>
<reference evidence="8 9" key="1">
    <citation type="submission" date="2016-06" db="EMBL/GenBank/DDBJ databases">
        <authorList>
            <person name="Kjaerup R.B."/>
            <person name="Dalgaard T.S."/>
            <person name="Juul-Madsen H.R."/>
        </authorList>
    </citation>
    <scope>NUCLEOTIDE SEQUENCE [LARGE SCALE GENOMIC DNA]</scope>
</reference>
<dbReference type="SMART" id="SM00025">
    <property type="entry name" value="Pumilio"/>
    <property type="match status" value="5"/>
</dbReference>
<feature type="compositionally biased region" description="Basic and acidic residues" evidence="6">
    <location>
        <begin position="667"/>
        <end position="686"/>
    </location>
</feature>
<evidence type="ECO:0000313" key="8">
    <source>
        <dbReference type="EMBL" id="SMQ46854.1"/>
    </source>
</evidence>
<dbReference type="PROSITE" id="PS50302">
    <property type="entry name" value="PUM"/>
    <property type="match status" value="1"/>
</dbReference>
<feature type="coiled-coil region" evidence="5">
    <location>
        <begin position="447"/>
        <end position="474"/>
    </location>
</feature>
<feature type="compositionally biased region" description="Acidic residues" evidence="6">
    <location>
        <begin position="61"/>
        <end position="78"/>
    </location>
</feature>